<dbReference type="SUPFAM" id="SSF52096">
    <property type="entry name" value="ClpP/crotonase"/>
    <property type="match status" value="1"/>
</dbReference>
<feature type="transmembrane region" description="Helical" evidence="2">
    <location>
        <begin position="126"/>
        <end position="147"/>
    </location>
</feature>
<dbReference type="Proteomes" id="UP000652430">
    <property type="component" value="Unassembled WGS sequence"/>
</dbReference>
<keyword evidence="2" id="KW-0472">Membrane</keyword>
<gene>
    <name evidence="3" type="ORF">GCM10008023_37580</name>
</gene>
<dbReference type="GO" id="GO:0016853">
    <property type="term" value="F:isomerase activity"/>
    <property type="evidence" value="ECO:0007669"/>
    <property type="project" value="UniProtKB-KW"/>
</dbReference>
<evidence type="ECO:0000256" key="2">
    <source>
        <dbReference type="SAM" id="Phobius"/>
    </source>
</evidence>
<dbReference type="EMBL" id="BNAQ01000008">
    <property type="protein sequence ID" value="GHH24951.1"/>
    <property type="molecule type" value="Genomic_DNA"/>
</dbReference>
<keyword evidence="2" id="KW-0812">Transmembrane</keyword>
<dbReference type="Gene3D" id="3.90.226.10">
    <property type="entry name" value="2-enoyl-CoA Hydratase, Chain A, domain 1"/>
    <property type="match status" value="1"/>
</dbReference>
<keyword evidence="2" id="KW-1133">Transmembrane helix</keyword>
<dbReference type="InterPro" id="IPR029045">
    <property type="entry name" value="ClpP/crotonase-like_dom_sf"/>
</dbReference>
<keyword evidence="4" id="KW-1185">Reference proteome</keyword>
<evidence type="ECO:0000256" key="1">
    <source>
        <dbReference type="ARBA" id="ARBA00005254"/>
    </source>
</evidence>
<organism evidence="3 4">
    <name type="scientific">Sphingomonas glacialis</name>
    <dbReference type="NCBI Taxonomy" id="658225"/>
    <lineage>
        <taxon>Bacteria</taxon>
        <taxon>Pseudomonadati</taxon>
        <taxon>Pseudomonadota</taxon>
        <taxon>Alphaproteobacteria</taxon>
        <taxon>Sphingomonadales</taxon>
        <taxon>Sphingomonadaceae</taxon>
        <taxon>Sphingomonas</taxon>
    </lineage>
</organism>
<dbReference type="RefSeq" id="WP_229839529.1">
    <property type="nucleotide sequence ID" value="NZ_BNAQ01000008.1"/>
</dbReference>
<feature type="transmembrane region" description="Helical" evidence="2">
    <location>
        <begin position="90"/>
        <end position="114"/>
    </location>
</feature>
<reference evidence="4" key="1">
    <citation type="journal article" date="2019" name="Int. J. Syst. Evol. Microbiol.">
        <title>The Global Catalogue of Microorganisms (GCM) 10K type strain sequencing project: providing services to taxonomists for standard genome sequencing and annotation.</title>
        <authorList>
            <consortium name="The Broad Institute Genomics Platform"/>
            <consortium name="The Broad Institute Genome Sequencing Center for Infectious Disease"/>
            <person name="Wu L."/>
            <person name="Ma J."/>
        </authorList>
    </citation>
    <scope>NUCLEOTIDE SEQUENCE [LARGE SCALE GENOMIC DNA]</scope>
    <source>
        <strain evidence="4">CGMCC 1.8957</strain>
    </source>
</reference>
<dbReference type="Pfam" id="PF00378">
    <property type="entry name" value="ECH_1"/>
    <property type="match status" value="1"/>
</dbReference>
<dbReference type="PANTHER" id="PTHR43459">
    <property type="entry name" value="ENOYL-COA HYDRATASE"/>
    <property type="match status" value="1"/>
</dbReference>
<evidence type="ECO:0000313" key="3">
    <source>
        <dbReference type="EMBL" id="GHH24951.1"/>
    </source>
</evidence>
<dbReference type="InterPro" id="IPR014748">
    <property type="entry name" value="Enoyl-CoA_hydra_C"/>
</dbReference>
<dbReference type="PANTHER" id="PTHR43459:SF1">
    <property type="entry name" value="EG:BACN32G11.4 PROTEIN"/>
    <property type="match status" value="1"/>
</dbReference>
<comment type="similarity">
    <text evidence="1">Belongs to the enoyl-CoA hydratase/isomerase family.</text>
</comment>
<proteinExistence type="inferred from homology"/>
<keyword evidence="3" id="KW-0413">Isomerase</keyword>
<dbReference type="InterPro" id="IPR001753">
    <property type="entry name" value="Enoyl-CoA_hydra/iso"/>
</dbReference>
<dbReference type="Gene3D" id="1.10.12.10">
    <property type="entry name" value="Lyase 2-enoyl-coa Hydratase, Chain A, domain 2"/>
    <property type="match status" value="1"/>
</dbReference>
<accession>A0ABQ3LSF9</accession>
<dbReference type="CDD" id="cd06558">
    <property type="entry name" value="crotonase-like"/>
    <property type="match status" value="1"/>
</dbReference>
<sequence length="257" mass="26772">MTAYNTIHYAVAERVARITLARPDRLNAITAEMLGELGHALDRAVAEGARAILLTGEGRAFCSGADLGVSLPDDLGLLLEAHYNPVAMKIAALPIPLVTAVNGVAAGAGCSLALMGDFVIAARSSYFLLAFVNIGLVPDFGGTWLVARNAGRAKALEMMLLGERVSAGKAEAWGMIYSAVDDADLLSDAVGLAQRLARGPTQAMGMIRRAVGQALTLPLAEVLRREAADQRQAGATADFAEGVAAIAEKRSAKFVGK</sequence>
<protein>
    <submittedName>
        <fullName evidence="3">2-(1,2-epoxy-1,2-dihydrophenyl)acetyl-CoA isomerase</fullName>
    </submittedName>
</protein>
<comment type="caution">
    <text evidence="3">The sequence shown here is derived from an EMBL/GenBank/DDBJ whole genome shotgun (WGS) entry which is preliminary data.</text>
</comment>
<evidence type="ECO:0000313" key="4">
    <source>
        <dbReference type="Proteomes" id="UP000652430"/>
    </source>
</evidence>
<name>A0ABQ3LSF9_9SPHN</name>